<dbReference type="Pfam" id="PF04264">
    <property type="entry name" value="YceI"/>
    <property type="match status" value="1"/>
</dbReference>
<dbReference type="SUPFAM" id="SSF101874">
    <property type="entry name" value="YceI-like"/>
    <property type="match status" value="1"/>
</dbReference>
<dbReference type="PANTHER" id="PTHR34406">
    <property type="entry name" value="PROTEIN YCEI"/>
    <property type="match status" value="1"/>
</dbReference>
<keyword evidence="4" id="KW-1185">Reference proteome</keyword>
<feature type="chain" id="PRO_5032384026" evidence="1">
    <location>
        <begin position="34"/>
        <end position="210"/>
    </location>
</feature>
<dbReference type="InterPro" id="IPR036761">
    <property type="entry name" value="TTHA0802/YceI-like_sf"/>
</dbReference>
<evidence type="ECO:0000259" key="2">
    <source>
        <dbReference type="SMART" id="SM00867"/>
    </source>
</evidence>
<protein>
    <submittedName>
        <fullName evidence="3">Polyisoprenoid-binding protein YceI</fullName>
    </submittedName>
</protein>
<keyword evidence="1" id="KW-0732">Signal</keyword>
<dbReference type="RefSeq" id="WP_050057574.1">
    <property type="nucleotide sequence ID" value="NZ_JACHEK010000001.1"/>
</dbReference>
<name>A0A841JP08_9BACT</name>
<dbReference type="Proteomes" id="UP000538666">
    <property type="component" value="Unassembled WGS sequence"/>
</dbReference>
<proteinExistence type="predicted"/>
<evidence type="ECO:0000256" key="1">
    <source>
        <dbReference type="SAM" id="SignalP"/>
    </source>
</evidence>
<feature type="domain" description="Lipid/polyisoprenoid-binding YceI-like" evidence="2">
    <location>
        <begin position="44"/>
        <end position="205"/>
    </location>
</feature>
<reference evidence="3 4" key="1">
    <citation type="submission" date="2020-08" db="EMBL/GenBank/DDBJ databases">
        <title>Genomic Encyclopedia of Type Strains, Phase IV (KMG-IV): sequencing the most valuable type-strain genomes for metagenomic binning, comparative biology and taxonomic classification.</title>
        <authorList>
            <person name="Goeker M."/>
        </authorList>
    </citation>
    <scope>NUCLEOTIDE SEQUENCE [LARGE SCALE GENOMIC DNA]</scope>
    <source>
        <strain evidence="3 4">DSM 103733</strain>
    </source>
</reference>
<dbReference type="Gene3D" id="2.40.128.110">
    <property type="entry name" value="Lipid/polyisoprenoid-binding, YceI-like"/>
    <property type="match status" value="1"/>
</dbReference>
<dbReference type="SMART" id="SM00867">
    <property type="entry name" value="YceI"/>
    <property type="match status" value="1"/>
</dbReference>
<evidence type="ECO:0000313" key="3">
    <source>
        <dbReference type="EMBL" id="MBB6142327.1"/>
    </source>
</evidence>
<sequence length="210" mass="22319">MKARRTILKSPRRTILRSIGGLLSLALCIGASAQTAPQDGQKVTVHLDPATTQIHWTLSDPLHTVHGAFALKGGLVTFDPQTGMAQGEILVDVISGQSGSHARDSRMQKDVLESEKFPQAIFHPEKVTGSIHSGSKQSVTVSGTFTIHGSDHPLALAMQVEIAGKNATATTHFVIPYVAWGMKDPSSFVLHVGKQVDVDVAAKGTVEGLQ</sequence>
<evidence type="ECO:0000313" key="4">
    <source>
        <dbReference type="Proteomes" id="UP000538666"/>
    </source>
</evidence>
<dbReference type="AlphaFoldDB" id="A0A841JP08"/>
<dbReference type="InterPro" id="IPR007372">
    <property type="entry name" value="Lipid/polyisoprenoid-bd_YceI"/>
</dbReference>
<dbReference type="EMBL" id="JACHEK010000001">
    <property type="protein sequence ID" value="MBB6142327.1"/>
    <property type="molecule type" value="Genomic_DNA"/>
</dbReference>
<accession>A0A841JP08</accession>
<feature type="signal peptide" evidence="1">
    <location>
        <begin position="1"/>
        <end position="33"/>
    </location>
</feature>
<comment type="caution">
    <text evidence="3">The sequence shown here is derived from an EMBL/GenBank/DDBJ whole genome shotgun (WGS) entry which is preliminary data.</text>
</comment>
<gene>
    <name evidence="3" type="ORF">HNQ77_000265</name>
</gene>
<dbReference type="PANTHER" id="PTHR34406:SF1">
    <property type="entry name" value="PROTEIN YCEI"/>
    <property type="match status" value="1"/>
</dbReference>
<organism evidence="3 4">
    <name type="scientific">Silvibacterium bohemicum</name>
    <dbReference type="NCBI Taxonomy" id="1577686"/>
    <lineage>
        <taxon>Bacteria</taxon>
        <taxon>Pseudomonadati</taxon>
        <taxon>Acidobacteriota</taxon>
        <taxon>Terriglobia</taxon>
        <taxon>Terriglobales</taxon>
        <taxon>Acidobacteriaceae</taxon>
        <taxon>Silvibacterium</taxon>
    </lineage>
</organism>